<dbReference type="EMBL" id="JBHULX010000039">
    <property type="protein sequence ID" value="MFD2592756.1"/>
    <property type="molecule type" value="Genomic_DNA"/>
</dbReference>
<organism evidence="1 2">
    <name type="scientific">Aquimarina hainanensis</name>
    <dbReference type="NCBI Taxonomy" id="1578017"/>
    <lineage>
        <taxon>Bacteria</taxon>
        <taxon>Pseudomonadati</taxon>
        <taxon>Bacteroidota</taxon>
        <taxon>Flavobacteriia</taxon>
        <taxon>Flavobacteriales</taxon>
        <taxon>Flavobacteriaceae</taxon>
        <taxon>Aquimarina</taxon>
    </lineage>
</organism>
<evidence type="ECO:0000313" key="2">
    <source>
        <dbReference type="Proteomes" id="UP001597459"/>
    </source>
</evidence>
<name>A0ABW5ND32_9FLAO</name>
<comment type="caution">
    <text evidence="1">The sequence shown here is derived from an EMBL/GenBank/DDBJ whole genome shotgun (WGS) entry which is preliminary data.</text>
</comment>
<evidence type="ECO:0000313" key="1">
    <source>
        <dbReference type="EMBL" id="MFD2592756.1"/>
    </source>
</evidence>
<reference evidence="2" key="1">
    <citation type="journal article" date="2019" name="Int. J. Syst. Evol. Microbiol.">
        <title>The Global Catalogue of Microorganisms (GCM) 10K type strain sequencing project: providing services to taxonomists for standard genome sequencing and annotation.</title>
        <authorList>
            <consortium name="The Broad Institute Genomics Platform"/>
            <consortium name="The Broad Institute Genome Sequencing Center for Infectious Disease"/>
            <person name="Wu L."/>
            <person name="Ma J."/>
        </authorList>
    </citation>
    <scope>NUCLEOTIDE SEQUENCE [LARGE SCALE GENOMIC DNA]</scope>
    <source>
        <strain evidence="2">KCTC 42423</strain>
    </source>
</reference>
<accession>A0ABW5ND32</accession>
<keyword evidence="2" id="KW-1185">Reference proteome</keyword>
<dbReference type="RefSeq" id="WP_378254850.1">
    <property type="nucleotide sequence ID" value="NZ_JBHSJV010000001.1"/>
</dbReference>
<proteinExistence type="predicted"/>
<protein>
    <submittedName>
        <fullName evidence="1">Uncharacterized protein</fullName>
    </submittedName>
</protein>
<gene>
    <name evidence="1" type="ORF">ACFSTE_18105</name>
</gene>
<dbReference type="Proteomes" id="UP001597459">
    <property type="component" value="Unassembled WGS sequence"/>
</dbReference>
<sequence>MVKLVLTLITFLFFCLSTIFGQTTKEIVSIHITIAQKTDKICGNSERFQKDLHKHLYVTKQQQSAFQKTQEYLLTLGSKISKKIDTSGIIEILTGTTNGHGRILDYFQKQASEVYYFLGGVHYVTSLLYKQTIIC</sequence>